<accession>A0AAV5D0Y6</accession>
<organism evidence="2 3">
    <name type="scientific">Eleusine coracana subsp. coracana</name>
    <dbReference type="NCBI Taxonomy" id="191504"/>
    <lineage>
        <taxon>Eukaryota</taxon>
        <taxon>Viridiplantae</taxon>
        <taxon>Streptophyta</taxon>
        <taxon>Embryophyta</taxon>
        <taxon>Tracheophyta</taxon>
        <taxon>Spermatophyta</taxon>
        <taxon>Magnoliopsida</taxon>
        <taxon>Liliopsida</taxon>
        <taxon>Poales</taxon>
        <taxon>Poaceae</taxon>
        <taxon>PACMAD clade</taxon>
        <taxon>Chloridoideae</taxon>
        <taxon>Cynodonteae</taxon>
        <taxon>Eleusininae</taxon>
        <taxon>Eleusine</taxon>
    </lineage>
</organism>
<feature type="compositionally biased region" description="Low complexity" evidence="1">
    <location>
        <begin position="148"/>
        <end position="157"/>
    </location>
</feature>
<keyword evidence="3" id="KW-1185">Reference proteome</keyword>
<evidence type="ECO:0000313" key="3">
    <source>
        <dbReference type="Proteomes" id="UP001054889"/>
    </source>
</evidence>
<dbReference type="PANTHER" id="PTHR36885:SF1">
    <property type="entry name" value="EXPRESSED PROTEIN"/>
    <property type="match status" value="1"/>
</dbReference>
<evidence type="ECO:0000256" key="1">
    <source>
        <dbReference type="SAM" id="MobiDB-lite"/>
    </source>
</evidence>
<reference evidence="2" key="2">
    <citation type="submission" date="2021-12" db="EMBL/GenBank/DDBJ databases">
        <title>Resequencing data analysis of finger millet.</title>
        <authorList>
            <person name="Hatakeyama M."/>
            <person name="Aluri S."/>
            <person name="Balachadran M.T."/>
            <person name="Sivarajan S.R."/>
            <person name="Poveda L."/>
            <person name="Shimizu-Inatsugi R."/>
            <person name="Schlapbach R."/>
            <person name="Sreeman S.M."/>
            <person name="Shimizu K.K."/>
        </authorList>
    </citation>
    <scope>NUCLEOTIDE SEQUENCE</scope>
</reference>
<proteinExistence type="predicted"/>
<evidence type="ECO:0000313" key="2">
    <source>
        <dbReference type="EMBL" id="GJN04619.1"/>
    </source>
</evidence>
<name>A0AAV5D0Y6_ELECO</name>
<dbReference type="PANTHER" id="PTHR36885">
    <property type="entry name" value="EXPRESSED PROTEIN"/>
    <property type="match status" value="1"/>
</dbReference>
<dbReference type="EMBL" id="BQKI01000011">
    <property type="protein sequence ID" value="GJN04619.1"/>
    <property type="molecule type" value="Genomic_DNA"/>
</dbReference>
<comment type="caution">
    <text evidence="2">The sequence shown here is derived from an EMBL/GenBank/DDBJ whole genome shotgun (WGS) entry which is preliminary data.</text>
</comment>
<protein>
    <submittedName>
        <fullName evidence="2">Uncharacterized protein</fullName>
    </submittedName>
</protein>
<reference evidence="2" key="1">
    <citation type="journal article" date="2018" name="DNA Res.">
        <title>Multiple hybrid de novo genome assembly of finger millet, an orphan allotetraploid crop.</title>
        <authorList>
            <person name="Hatakeyama M."/>
            <person name="Aluri S."/>
            <person name="Balachadran M.T."/>
            <person name="Sivarajan S.R."/>
            <person name="Patrignani A."/>
            <person name="Gruter S."/>
            <person name="Poveda L."/>
            <person name="Shimizu-Inatsugi R."/>
            <person name="Baeten J."/>
            <person name="Francoijs K.J."/>
            <person name="Nataraja K.N."/>
            <person name="Reddy Y.A.N."/>
            <person name="Phadnis S."/>
            <person name="Ravikumar R.L."/>
            <person name="Schlapbach R."/>
            <person name="Sreeman S.M."/>
            <person name="Shimizu K.K."/>
        </authorList>
    </citation>
    <scope>NUCLEOTIDE SEQUENCE</scope>
</reference>
<dbReference type="AlphaFoldDB" id="A0AAV5D0Y6"/>
<gene>
    <name evidence="2" type="primary">ga22183</name>
    <name evidence="2" type="ORF">PR202_ga22183</name>
</gene>
<sequence>MACLSPSPSGRRLSELLEEQQEPFFLDLHLLEKGCSSSRLLLDGYDTALCWPAPANDAAAVLKRLTSSSSSSSKKQKQSTGLLKLLLSKILHGKAGNGQKKPAALQFSDSFKIASNPAAPAPPCAVKTAAGDVKAKKKTERNECSCHSDAGSDSSYSDSDDDEKQFSPVSVLEPHPFETRSPVHAKLSSPSRMDVIRDLLIDAAYSPALLTQLLAKSDDLVAAKDAAEAEYEDDDEDEFYYRGNGSRYDDAAYWEAHKAELAKVSELVAAEVPNAKLDAAAVQPEREDVGAGVADAVLQALMQELVADLGGSC</sequence>
<feature type="region of interest" description="Disordered" evidence="1">
    <location>
        <begin position="137"/>
        <end position="184"/>
    </location>
</feature>
<dbReference type="Proteomes" id="UP001054889">
    <property type="component" value="Unassembled WGS sequence"/>
</dbReference>